<proteinExistence type="predicted"/>
<accession>A0ABW1QUZ5</accession>
<gene>
    <name evidence="3" type="ORF">ACFPWU_06600</name>
</gene>
<feature type="compositionally biased region" description="Basic and acidic residues" evidence="1">
    <location>
        <begin position="1"/>
        <end position="11"/>
    </location>
</feature>
<keyword evidence="2" id="KW-0472">Membrane</keyword>
<feature type="region of interest" description="Disordered" evidence="1">
    <location>
        <begin position="1"/>
        <end position="33"/>
    </location>
</feature>
<keyword evidence="2" id="KW-0812">Transmembrane</keyword>
<dbReference type="EMBL" id="JBHSQI010000003">
    <property type="protein sequence ID" value="MFC6153334.1"/>
    <property type="molecule type" value="Genomic_DNA"/>
</dbReference>
<comment type="caution">
    <text evidence="3">The sequence shown here is derived from an EMBL/GenBank/DDBJ whole genome shotgun (WGS) entry which is preliminary data.</text>
</comment>
<evidence type="ECO:0000313" key="3">
    <source>
        <dbReference type="EMBL" id="MFC6153334.1"/>
    </source>
</evidence>
<protein>
    <submittedName>
        <fullName evidence="3">Flp family type IVb pilin</fullName>
    </submittedName>
</protein>
<dbReference type="Pfam" id="PF04964">
    <property type="entry name" value="Flp_Fap"/>
    <property type="match status" value="1"/>
</dbReference>
<reference evidence="4" key="1">
    <citation type="journal article" date="2019" name="Int. J. Syst. Evol. Microbiol.">
        <title>The Global Catalogue of Microorganisms (GCM) 10K type strain sequencing project: providing services to taxonomists for standard genome sequencing and annotation.</title>
        <authorList>
            <consortium name="The Broad Institute Genomics Platform"/>
            <consortium name="The Broad Institute Genome Sequencing Center for Infectious Disease"/>
            <person name="Wu L."/>
            <person name="Ma J."/>
        </authorList>
    </citation>
    <scope>NUCLEOTIDE SEQUENCE [LARGE SCALE GENOMIC DNA]</scope>
    <source>
        <strain evidence="4">DFY28</strain>
    </source>
</reference>
<keyword evidence="4" id="KW-1185">Reference proteome</keyword>
<keyword evidence="2" id="KW-1133">Transmembrane helix</keyword>
<dbReference type="InterPro" id="IPR007047">
    <property type="entry name" value="Flp_Fap"/>
</dbReference>
<evidence type="ECO:0000256" key="1">
    <source>
        <dbReference type="SAM" id="MobiDB-lite"/>
    </source>
</evidence>
<name>A0ABW1QUZ5_9ACTN</name>
<organism evidence="3 4">
    <name type="scientific">Nocardioides yefusunii</name>
    <dbReference type="NCBI Taxonomy" id="2500546"/>
    <lineage>
        <taxon>Bacteria</taxon>
        <taxon>Bacillati</taxon>
        <taxon>Actinomycetota</taxon>
        <taxon>Actinomycetes</taxon>
        <taxon>Propionibacteriales</taxon>
        <taxon>Nocardioidaceae</taxon>
        <taxon>Nocardioides</taxon>
    </lineage>
</organism>
<dbReference type="Proteomes" id="UP001596098">
    <property type="component" value="Unassembled WGS sequence"/>
</dbReference>
<evidence type="ECO:0000313" key="4">
    <source>
        <dbReference type="Proteomes" id="UP001596098"/>
    </source>
</evidence>
<sequence>MPLTVSDKECPLTRAKNSKSATSSDESPREDETGASAVEYGLLVAGIAAVVVIAVFVFGDALTALMSDSCGTITAWVQGSCSGPSTP</sequence>
<feature type="transmembrane region" description="Helical" evidence="2">
    <location>
        <begin position="40"/>
        <end position="59"/>
    </location>
</feature>
<dbReference type="RefSeq" id="WP_239022072.1">
    <property type="nucleotide sequence ID" value="NZ_CP034929.1"/>
</dbReference>
<evidence type="ECO:0000256" key="2">
    <source>
        <dbReference type="SAM" id="Phobius"/>
    </source>
</evidence>